<name>A0A0D2ID99_9EURO</name>
<keyword evidence="4" id="KW-1185">Reference proteome</keyword>
<dbReference type="VEuPathDB" id="FungiDB:Z518_08931"/>
<dbReference type="InterPro" id="IPR025110">
    <property type="entry name" value="AMP-bd_C"/>
</dbReference>
<dbReference type="InterPro" id="IPR020845">
    <property type="entry name" value="AMP-binding_CS"/>
</dbReference>
<dbReference type="Pfam" id="PF13193">
    <property type="entry name" value="AMP-binding_C"/>
    <property type="match status" value="1"/>
</dbReference>
<dbReference type="InterPro" id="IPR042099">
    <property type="entry name" value="ANL_N_sf"/>
</dbReference>
<dbReference type="STRING" id="1442369.A0A0D2ID99"/>
<dbReference type="OrthoDB" id="10253115at2759"/>
<dbReference type="SUPFAM" id="SSF56801">
    <property type="entry name" value="Acetyl-CoA synthetase-like"/>
    <property type="match status" value="1"/>
</dbReference>
<reference evidence="3 4" key="1">
    <citation type="submission" date="2015-01" db="EMBL/GenBank/DDBJ databases">
        <title>The Genome Sequence of Rhinocladiella mackenzie CBS 650.93.</title>
        <authorList>
            <consortium name="The Broad Institute Genomics Platform"/>
            <person name="Cuomo C."/>
            <person name="de Hoog S."/>
            <person name="Gorbushina A."/>
            <person name="Stielow B."/>
            <person name="Teixiera M."/>
            <person name="Abouelleil A."/>
            <person name="Chapman S.B."/>
            <person name="Priest M."/>
            <person name="Young S.K."/>
            <person name="Wortman J."/>
            <person name="Nusbaum C."/>
            <person name="Birren B."/>
        </authorList>
    </citation>
    <scope>NUCLEOTIDE SEQUENCE [LARGE SCALE GENOMIC DNA]</scope>
    <source>
        <strain evidence="3 4">CBS 650.93</strain>
    </source>
</reference>
<evidence type="ECO:0000313" key="4">
    <source>
        <dbReference type="Proteomes" id="UP000053617"/>
    </source>
</evidence>
<dbReference type="PANTHER" id="PTHR43201">
    <property type="entry name" value="ACYL-COA SYNTHETASE"/>
    <property type="match status" value="1"/>
</dbReference>
<dbReference type="Gene3D" id="3.30.300.30">
    <property type="match status" value="1"/>
</dbReference>
<accession>A0A0D2ID99</accession>
<dbReference type="GO" id="GO:0031956">
    <property type="term" value="F:medium-chain fatty acid-CoA ligase activity"/>
    <property type="evidence" value="ECO:0007669"/>
    <property type="project" value="TreeGrafter"/>
</dbReference>
<dbReference type="Proteomes" id="UP000053617">
    <property type="component" value="Unassembled WGS sequence"/>
</dbReference>
<evidence type="ECO:0000259" key="2">
    <source>
        <dbReference type="Pfam" id="PF13193"/>
    </source>
</evidence>
<dbReference type="Gene3D" id="3.40.50.12780">
    <property type="entry name" value="N-terminal domain of ligase-like"/>
    <property type="match status" value="1"/>
</dbReference>
<gene>
    <name evidence="3" type="ORF">Z518_08931</name>
</gene>
<dbReference type="InterPro" id="IPR000873">
    <property type="entry name" value="AMP-dep_synth/lig_dom"/>
</dbReference>
<feature type="domain" description="AMP-dependent synthetase/ligase" evidence="1">
    <location>
        <begin position="36"/>
        <end position="414"/>
    </location>
</feature>
<dbReference type="HOGENOM" id="CLU_000022_59_7_1"/>
<dbReference type="EMBL" id="KN847481">
    <property type="protein sequence ID" value="KIX01206.1"/>
    <property type="molecule type" value="Genomic_DNA"/>
</dbReference>
<dbReference type="AlphaFoldDB" id="A0A0D2ID99"/>
<evidence type="ECO:0000313" key="3">
    <source>
        <dbReference type="EMBL" id="KIX01206.1"/>
    </source>
</evidence>
<organism evidence="3 4">
    <name type="scientific">Rhinocladiella mackenziei CBS 650.93</name>
    <dbReference type="NCBI Taxonomy" id="1442369"/>
    <lineage>
        <taxon>Eukaryota</taxon>
        <taxon>Fungi</taxon>
        <taxon>Dikarya</taxon>
        <taxon>Ascomycota</taxon>
        <taxon>Pezizomycotina</taxon>
        <taxon>Eurotiomycetes</taxon>
        <taxon>Chaetothyriomycetidae</taxon>
        <taxon>Chaetothyriales</taxon>
        <taxon>Herpotrichiellaceae</taxon>
        <taxon>Rhinocladiella</taxon>
    </lineage>
</organism>
<evidence type="ECO:0000259" key="1">
    <source>
        <dbReference type="Pfam" id="PF00501"/>
    </source>
</evidence>
<dbReference type="RefSeq" id="XP_013268342.1">
    <property type="nucleotide sequence ID" value="XM_013412888.1"/>
</dbReference>
<feature type="domain" description="AMP-binding enzyme C-terminal" evidence="2">
    <location>
        <begin position="469"/>
        <end position="553"/>
    </location>
</feature>
<dbReference type="GeneID" id="25297002"/>
<dbReference type="PANTHER" id="PTHR43201:SF6">
    <property type="entry name" value="ACYL COA SYNTHETASE (EUROFUNG)"/>
    <property type="match status" value="1"/>
</dbReference>
<dbReference type="PROSITE" id="PS00455">
    <property type="entry name" value="AMP_BINDING"/>
    <property type="match status" value="1"/>
</dbReference>
<protein>
    <submittedName>
        <fullName evidence="3">Uncharacterized protein</fullName>
    </submittedName>
</protein>
<dbReference type="GO" id="GO:0006631">
    <property type="term" value="P:fatty acid metabolic process"/>
    <property type="evidence" value="ECO:0007669"/>
    <property type="project" value="TreeGrafter"/>
</dbReference>
<dbReference type="InterPro" id="IPR045851">
    <property type="entry name" value="AMP-bd_C_sf"/>
</dbReference>
<sequence length="579" mass="63637">MVRGTSPQDFYQCPSILHGPTDTPLLSMTLSSFLDLQCTRYGDRECLVFPWTGTRWTYNDLQEESSLLARYLLARGIQRGDRVAILAGNRAEYAAVIFACARIGAVLVILNNTWTLQEVEHALSFTECKVLFATPSIGRVDNTAMIRRLSEEGNDRLPRLEQVLVLSGEMDGLEDYQGAVLIGSRLPADAVRETQASLCPYATCQLQFTSGSTGHPKPAMLTHTGLLNDARFLGDRMAFTPDDVLCCPPPLFHVFGIVNGLLAVISHGAKVVWPSDVFDGPSVLRAITDERCTAIHGVPTMFDTLFRLPRPANFDCSRLRTGIMAGAAVPRHLMDLVVKDFGMTEWTSSYGLTEASSACFNAFTNDPMERRLNTVGRIMPHAHAKIVDCQGRIVPVGTRGELCIAGYQIQQGYWRNPTATAEAMVRDQNGVTWLRTGDEAVFDEQGYCRITGRLKDIIIRGGENIYPLEIEERLVKHPAVDRAVVVGVPHARLGEVVAAFVGAANSSSSPRPSADELREWTRQTLGRHKAPVYVWWLGQEGVPAEVPVTGSGKVKKHEMQKIGQKILAAKGATQFAAKL</sequence>
<proteinExistence type="predicted"/>
<dbReference type="Pfam" id="PF00501">
    <property type="entry name" value="AMP-binding"/>
    <property type="match status" value="1"/>
</dbReference>